<evidence type="ECO:0008006" key="5">
    <source>
        <dbReference type="Google" id="ProtNLM"/>
    </source>
</evidence>
<evidence type="ECO:0000313" key="4">
    <source>
        <dbReference type="Proteomes" id="UP000054302"/>
    </source>
</evidence>
<name>A0A0D1ZE13_EXOME</name>
<evidence type="ECO:0000256" key="2">
    <source>
        <dbReference type="SAM" id="Phobius"/>
    </source>
</evidence>
<feature type="compositionally biased region" description="Polar residues" evidence="1">
    <location>
        <begin position="46"/>
        <end position="59"/>
    </location>
</feature>
<keyword evidence="2" id="KW-1133">Transmembrane helix</keyword>
<evidence type="ECO:0000313" key="3">
    <source>
        <dbReference type="EMBL" id="KIV92947.1"/>
    </source>
</evidence>
<keyword evidence="2" id="KW-0472">Membrane</keyword>
<accession>A0A0D1ZE13</accession>
<dbReference type="VEuPathDB" id="FungiDB:PV10_04199"/>
<dbReference type="Proteomes" id="UP000054302">
    <property type="component" value="Unassembled WGS sequence"/>
</dbReference>
<feature type="transmembrane region" description="Helical" evidence="2">
    <location>
        <begin position="469"/>
        <end position="490"/>
    </location>
</feature>
<dbReference type="HOGENOM" id="CLU_451290_0_0_1"/>
<keyword evidence="2" id="KW-0812">Transmembrane</keyword>
<dbReference type="STRING" id="212818.A0A0D1ZE13"/>
<feature type="compositionally biased region" description="Acidic residues" evidence="1">
    <location>
        <begin position="98"/>
        <end position="113"/>
    </location>
</feature>
<dbReference type="OrthoDB" id="439943at2759"/>
<keyword evidence="4" id="KW-1185">Reference proteome</keyword>
<dbReference type="RefSeq" id="XP_016224521.1">
    <property type="nucleotide sequence ID" value="XM_016368733.1"/>
</dbReference>
<reference evidence="3 4" key="1">
    <citation type="submission" date="2015-01" db="EMBL/GenBank/DDBJ databases">
        <title>The Genome Sequence of Exophiala mesophila CBS40295.</title>
        <authorList>
            <consortium name="The Broad Institute Genomics Platform"/>
            <person name="Cuomo C."/>
            <person name="de Hoog S."/>
            <person name="Gorbushina A."/>
            <person name="Stielow B."/>
            <person name="Teixiera M."/>
            <person name="Abouelleil A."/>
            <person name="Chapman S.B."/>
            <person name="Priest M."/>
            <person name="Young S.K."/>
            <person name="Wortman J."/>
            <person name="Nusbaum C."/>
            <person name="Birren B."/>
        </authorList>
    </citation>
    <scope>NUCLEOTIDE SEQUENCE [LARGE SCALE GENOMIC DNA]</scope>
    <source>
        <strain evidence="3 4">CBS 40295</strain>
    </source>
</reference>
<sequence length="652" mass="71625">MTDTSRTHQIDLVYPQIVLAFSYDSILARSNDLDRTVNPLERAQPSIMQATSLSDSWTSLPDADSSFEDDVDSEHTDLGSLLDVRSADDVQSVTGTDIQDDGSEADSLEDEDRPQEQESSILDFPNLPASPIFASRSVRFSPMSPYHPESHMDADLSLDLSRPRATQEGQTARDLTHTEQSVVRTQHQLDETTLIKSAIRLSLSSHGLDLASYDCFKVILLGNNVHEFRPEIQAKLGDALVSSASSSVCSSASASATRFHLVPNTFGPGSEPDFADLVAIDKQIEFEYYDQAMEAVDMCNSPQVELHLQNSETNTRISSRWNGQDFTISRQRWTPPDLAILCLELDVMGKLDTPSKHFVEFIRRHNLPCIAIRLNQNLAGSCQEYLQDGVLREDIEATEPTSPNSRVIASVPVDISTFLSLDSADVNKHITWALNTPRPPPAKPFAFTPKLGRSTMVDLWRSMAIPSPLHLLVAVVSFGVILNLAAGIFLRPTWPASVQSTTNMPIVAIRTGVASTALVPPNSAHSAQVVSMESPSVLSTIATTTTTTSMSVSSVSTDLPSHQAPTVVDDVHQEPYMSKVQANVVMIRARLQRHLVPASIQLRNALGTARETMESLIALELDKAAKEHLAIAQNRAQHMVGMVRFRVKSLWE</sequence>
<dbReference type="GeneID" id="27322044"/>
<dbReference type="EMBL" id="KN847522">
    <property type="protein sequence ID" value="KIV92947.1"/>
    <property type="molecule type" value="Genomic_DNA"/>
</dbReference>
<evidence type="ECO:0000256" key="1">
    <source>
        <dbReference type="SAM" id="MobiDB-lite"/>
    </source>
</evidence>
<organism evidence="3 4">
    <name type="scientific">Exophiala mesophila</name>
    <name type="common">Black yeast-like fungus</name>
    <dbReference type="NCBI Taxonomy" id="212818"/>
    <lineage>
        <taxon>Eukaryota</taxon>
        <taxon>Fungi</taxon>
        <taxon>Dikarya</taxon>
        <taxon>Ascomycota</taxon>
        <taxon>Pezizomycotina</taxon>
        <taxon>Eurotiomycetes</taxon>
        <taxon>Chaetothyriomycetidae</taxon>
        <taxon>Chaetothyriales</taxon>
        <taxon>Herpotrichiellaceae</taxon>
        <taxon>Exophiala</taxon>
    </lineage>
</organism>
<protein>
    <recommendedName>
        <fullName evidence="5">Transmembrane protein</fullName>
    </recommendedName>
</protein>
<feature type="region of interest" description="Disordered" evidence="1">
    <location>
        <begin position="44"/>
        <end position="127"/>
    </location>
</feature>
<gene>
    <name evidence="3" type="ORF">PV10_04199</name>
</gene>
<dbReference type="AlphaFoldDB" id="A0A0D1ZE13"/>
<proteinExistence type="predicted"/>